<dbReference type="AlphaFoldDB" id="A0AAE1NE35"/>
<evidence type="ECO:0000313" key="3">
    <source>
        <dbReference type="Proteomes" id="UP001292094"/>
    </source>
</evidence>
<name>A0AAE1NE35_9EUCA</name>
<feature type="transmembrane region" description="Helical" evidence="1">
    <location>
        <begin position="106"/>
        <end position="125"/>
    </location>
</feature>
<proteinExistence type="predicted"/>
<organism evidence="2 3">
    <name type="scientific">Petrolisthes manimaculis</name>
    <dbReference type="NCBI Taxonomy" id="1843537"/>
    <lineage>
        <taxon>Eukaryota</taxon>
        <taxon>Metazoa</taxon>
        <taxon>Ecdysozoa</taxon>
        <taxon>Arthropoda</taxon>
        <taxon>Crustacea</taxon>
        <taxon>Multicrustacea</taxon>
        <taxon>Malacostraca</taxon>
        <taxon>Eumalacostraca</taxon>
        <taxon>Eucarida</taxon>
        <taxon>Decapoda</taxon>
        <taxon>Pleocyemata</taxon>
        <taxon>Anomura</taxon>
        <taxon>Galatheoidea</taxon>
        <taxon>Porcellanidae</taxon>
        <taxon>Petrolisthes</taxon>
    </lineage>
</organism>
<gene>
    <name evidence="2" type="ORF">Pmani_039500</name>
</gene>
<sequence length="183" mass="20355">MCTCGGRGEGGARCFFTHVCCCSLKITVFIVAIIDLLVFLTCTIMLLLPWSLGEIRSPTMRSKNIGGIQRLSFLSLGLRFGVQFILSCVLIHGLRTKRRELLWGYIYARGLLMAGLVSFWIQLLVLVSYPIAHVLITAVLLVALGIVVLTILTVRSYAIQLKAMAALSDSSLYYDRHEERILT</sequence>
<feature type="transmembrane region" description="Helical" evidence="1">
    <location>
        <begin position="131"/>
        <end position="154"/>
    </location>
</feature>
<evidence type="ECO:0008006" key="4">
    <source>
        <dbReference type="Google" id="ProtNLM"/>
    </source>
</evidence>
<reference evidence="2" key="1">
    <citation type="submission" date="2023-11" db="EMBL/GenBank/DDBJ databases">
        <title>Genome assemblies of two species of porcelain crab, Petrolisthes cinctipes and Petrolisthes manimaculis (Anomura: Porcellanidae).</title>
        <authorList>
            <person name="Angst P."/>
        </authorList>
    </citation>
    <scope>NUCLEOTIDE SEQUENCE</scope>
    <source>
        <strain evidence="2">PB745_02</strain>
        <tissue evidence="2">Gill</tissue>
    </source>
</reference>
<keyword evidence="1" id="KW-0472">Membrane</keyword>
<protein>
    <recommendedName>
        <fullName evidence="4">Transmembrane protein</fullName>
    </recommendedName>
</protein>
<keyword evidence="3" id="KW-1185">Reference proteome</keyword>
<dbReference type="EMBL" id="JAWZYT010006862">
    <property type="protein sequence ID" value="KAK4287429.1"/>
    <property type="molecule type" value="Genomic_DNA"/>
</dbReference>
<keyword evidence="1" id="KW-1133">Transmembrane helix</keyword>
<comment type="caution">
    <text evidence="2">The sequence shown here is derived from an EMBL/GenBank/DDBJ whole genome shotgun (WGS) entry which is preliminary data.</text>
</comment>
<evidence type="ECO:0000256" key="1">
    <source>
        <dbReference type="SAM" id="Phobius"/>
    </source>
</evidence>
<dbReference type="Proteomes" id="UP001292094">
    <property type="component" value="Unassembled WGS sequence"/>
</dbReference>
<keyword evidence="1" id="KW-0812">Transmembrane</keyword>
<feature type="transmembrane region" description="Helical" evidence="1">
    <location>
        <begin position="26"/>
        <end position="51"/>
    </location>
</feature>
<feature type="transmembrane region" description="Helical" evidence="1">
    <location>
        <begin position="71"/>
        <end position="94"/>
    </location>
</feature>
<evidence type="ECO:0000313" key="2">
    <source>
        <dbReference type="EMBL" id="KAK4287429.1"/>
    </source>
</evidence>
<accession>A0AAE1NE35</accession>